<dbReference type="Proteomes" id="UP000008311">
    <property type="component" value="Unassembled WGS sequence"/>
</dbReference>
<evidence type="ECO:0000313" key="2">
    <source>
        <dbReference type="EMBL" id="EEF40731.1"/>
    </source>
</evidence>
<feature type="domain" description="DUF4283" evidence="1">
    <location>
        <begin position="25"/>
        <end position="103"/>
    </location>
</feature>
<name>B9S6K5_RICCO</name>
<sequence length="134" mass="16197">MNEESVKIFLHEIQNKENEIRVCMYLVRKILSSKPMNCDAIHRTFSSVWRLHRGYTVKEWGDNIFVFQFFHERNKIKVIKGNPWMFDNHPILLHEMTINEVPNEIQFSSIHVWIRLYNLPWRRMNVETARVLGA</sequence>
<gene>
    <name evidence="2" type="ORF">RCOM_1108680</name>
</gene>
<dbReference type="Pfam" id="PF14111">
    <property type="entry name" value="DUF4283"/>
    <property type="match status" value="1"/>
</dbReference>
<dbReference type="EMBL" id="EQ973881">
    <property type="protein sequence ID" value="EEF40731.1"/>
    <property type="molecule type" value="Genomic_DNA"/>
</dbReference>
<dbReference type="InterPro" id="IPR040256">
    <property type="entry name" value="At4g02000-like"/>
</dbReference>
<dbReference type="InParanoid" id="B9S6K5"/>
<keyword evidence="3" id="KW-1185">Reference proteome</keyword>
<reference evidence="3" key="1">
    <citation type="journal article" date="2010" name="Nat. Biotechnol.">
        <title>Draft genome sequence of the oilseed species Ricinus communis.</title>
        <authorList>
            <person name="Chan A.P."/>
            <person name="Crabtree J."/>
            <person name="Zhao Q."/>
            <person name="Lorenzi H."/>
            <person name="Orvis J."/>
            <person name="Puiu D."/>
            <person name="Melake-Berhan A."/>
            <person name="Jones K.M."/>
            <person name="Redman J."/>
            <person name="Chen G."/>
            <person name="Cahoon E.B."/>
            <person name="Gedil M."/>
            <person name="Stanke M."/>
            <person name="Haas B.J."/>
            <person name="Wortman J.R."/>
            <person name="Fraser-Liggett C.M."/>
            <person name="Ravel J."/>
            <person name="Rabinowicz P.D."/>
        </authorList>
    </citation>
    <scope>NUCLEOTIDE SEQUENCE [LARGE SCALE GENOMIC DNA]</scope>
    <source>
        <strain evidence="3">cv. Hale</strain>
    </source>
</reference>
<organism evidence="2 3">
    <name type="scientific">Ricinus communis</name>
    <name type="common">Castor bean</name>
    <dbReference type="NCBI Taxonomy" id="3988"/>
    <lineage>
        <taxon>Eukaryota</taxon>
        <taxon>Viridiplantae</taxon>
        <taxon>Streptophyta</taxon>
        <taxon>Embryophyta</taxon>
        <taxon>Tracheophyta</taxon>
        <taxon>Spermatophyta</taxon>
        <taxon>Magnoliopsida</taxon>
        <taxon>eudicotyledons</taxon>
        <taxon>Gunneridae</taxon>
        <taxon>Pentapetalae</taxon>
        <taxon>rosids</taxon>
        <taxon>fabids</taxon>
        <taxon>Malpighiales</taxon>
        <taxon>Euphorbiaceae</taxon>
        <taxon>Acalyphoideae</taxon>
        <taxon>Acalypheae</taxon>
        <taxon>Ricinus</taxon>
    </lineage>
</organism>
<proteinExistence type="predicted"/>
<evidence type="ECO:0000259" key="1">
    <source>
        <dbReference type="Pfam" id="PF14111"/>
    </source>
</evidence>
<dbReference type="InterPro" id="IPR025558">
    <property type="entry name" value="DUF4283"/>
</dbReference>
<evidence type="ECO:0000313" key="3">
    <source>
        <dbReference type="Proteomes" id="UP000008311"/>
    </source>
</evidence>
<accession>B9S6K5</accession>
<protein>
    <recommendedName>
        <fullName evidence="1">DUF4283 domain-containing protein</fullName>
    </recommendedName>
</protein>
<dbReference type="PANTHER" id="PTHR31286">
    <property type="entry name" value="GLYCINE-RICH CELL WALL STRUCTURAL PROTEIN 1.8-LIKE"/>
    <property type="match status" value="1"/>
</dbReference>
<dbReference type="PANTHER" id="PTHR31286:SF167">
    <property type="entry name" value="OS09G0268800 PROTEIN"/>
    <property type="match status" value="1"/>
</dbReference>
<dbReference type="AlphaFoldDB" id="B9S6K5"/>